<proteinExistence type="inferred from homology"/>
<feature type="transmembrane region" description="Helical" evidence="7">
    <location>
        <begin position="223"/>
        <end position="244"/>
    </location>
</feature>
<feature type="transmembrane region" description="Helical" evidence="7">
    <location>
        <begin position="328"/>
        <end position="348"/>
    </location>
</feature>
<accession>A0A8H7EH31</accession>
<evidence type="ECO:0000256" key="7">
    <source>
        <dbReference type="SAM" id="Phobius"/>
    </source>
</evidence>
<evidence type="ECO:0000256" key="6">
    <source>
        <dbReference type="SAM" id="MobiDB-lite"/>
    </source>
</evidence>
<dbReference type="Gene3D" id="1.20.1250.20">
    <property type="entry name" value="MFS general substrate transporter like domains"/>
    <property type="match status" value="1"/>
</dbReference>
<dbReference type="Proteomes" id="UP000596902">
    <property type="component" value="Unassembled WGS sequence"/>
</dbReference>
<feature type="transmembrane region" description="Helical" evidence="7">
    <location>
        <begin position="491"/>
        <end position="510"/>
    </location>
</feature>
<dbReference type="GO" id="GO:0022857">
    <property type="term" value="F:transmembrane transporter activity"/>
    <property type="evidence" value="ECO:0007669"/>
    <property type="project" value="InterPro"/>
</dbReference>
<name>A0A8H7EH31_9PLEO</name>
<feature type="transmembrane region" description="Helical" evidence="7">
    <location>
        <begin position="251"/>
        <end position="270"/>
    </location>
</feature>
<feature type="transmembrane region" description="Helical" evidence="7">
    <location>
        <begin position="87"/>
        <end position="107"/>
    </location>
</feature>
<keyword evidence="4 7" id="KW-1133">Transmembrane helix</keyword>
<keyword evidence="9" id="KW-1185">Reference proteome</keyword>
<keyword evidence="5 7" id="KW-0472">Membrane</keyword>
<comment type="subcellular location">
    <subcellularLocation>
        <location evidence="1">Membrane</location>
        <topology evidence="1">Multi-pass membrane protein</topology>
    </subcellularLocation>
</comment>
<feature type="transmembrane region" description="Helical" evidence="7">
    <location>
        <begin position="119"/>
        <end position="141"/>
    </location>
</feature>
<evidence type="ECO:0000313" key="8">
    <source>
        <dbReference type="EMBL" id="KAF7677621.1"/>
    </source>
</evidence>
<evidence type="ECO:0000256" key="1">
    <source>
        <dbReference type="ARBA" id="ARBA00004141"/>
    </source>
</evidence>
<feature type="transmembrane region" description="Helical" evidence="7">
    <location>
        <begin position="461"/>
        <end position="479"/>
    </location>
</feature>
<feature type="transmembrane region" description="Helical" evidence="7">
    <location>
        <begin position="522"/>
        <end position="541"/>
    </location>
</feature>
<reference evidence="8" key="1">
    <citation type="submission" date="2020-01" db="EMBL/GenBank/DDBJ databases">
        <authorList>
            <person name="Feng Z.H.Z."/>
        </authorList>
    </citation>
    <scope>NUCLEOTIDE SEQUENCE</scope>
    <source>
        <strain evidence="8">CBS107.38</strain>
    </source>
</reference>
<dbReference type="RefSeq" id="XP_038787799.1">
    <property type="nucleotide sequence ID" value="XM_038929527.1"/>
</dbReference>
<dbReference type="AlphaFoldDB" id="A0A8H7EH31"/>
<dbReference type="GeneID" id="62202705"/>
<sequence>MDGTSRKRVSQALSISSVTSSKHDAPEPRRVRDSIPWKLWVVAMIGFWERATFWGLTAPWQNYMEHPQHHEKDQTPGALNLGQTTATRMYCGFFIVYFTSPILIAPLADNHLGQYRTLLISLAIYTIGCIALVISSLPVMLDRGAGLPGLIIAMLLIAMGGGGTQVTMRSFIANQYTDRNSKKITLLAPQNRFLKLICLAKYFTTSLKEELVVIDSDITLQYIYNLYFWIGNVGALSAFPCVYIEKHHGFASAYALGLGCIVIALLMLVFGRKRFVNPPQEADVVVPAARVLSCAIRNGFRMKRADPIYQHTEKGKEVSWTGQFVDEITRALGACRVLLAFIVFYICFDQMQNNLISQASDMNTGDTPNDILPGMNQVACILISPFVEYVLNPLLAKRCIYLKAITRIAIGFCFVTLSMLYATLVQHYIYKSPPCFDHPSYCGNSVSAARYRPNVWIQAPLYFLMATGEVFAMTTAMEYAEKHAPKEMKVLVQAINMLITGIGSAIALVIAEAARDPYLTSFYGSLTGAMALTTVMFYVTFRNKDKDDTRADIEEGSRGMALPPPDSRLGSRQLDTIVTSGSTDTDKDMELTPITSSSRTIHIERNSTVVAGSY</sequence>
<organism evidence="8 9">
    <name type="scientific">Alternaria burnsii</name>
    <dbReference type="NCBI Taxonomy" id="1187904"/>
    <lineage>
        <taxon>Eukaryota</taxon>
        <taxon>Fungi</taxon>
        <taxon>Dikarya</taxon>
        <taxon>Ascomycota</taxon>
        <taxon>Pezizomycotina</taxon>
        <taxon>Dothideomycetes</taxon>
        <taxon>Pleosporomycetidae</taxon>
        <taxon>Pleosporales</taxon>
        <taxon>Pleosporineae</taxon>
        <taxon>Pleosporaceae</taxon>
        <taxon>Alternaria</taxon>
        <taxon>Alternaria sect. Alternaria</taxon>
    </lineage>
</organism>
<protein>
    <submittedName>
        <fullName evidence="8">Peptide transporter ptr2-a</fullName>
    </submittedName>
</protein>
<feature type="transmembrane region" description="Helical" evidence="7">
    <location>
        <begin position="404"/>
        <end position="424"/>
    </location>
</feature>
<feature type="region of interest" description="Disordered" evidence="6">
    <location>
        <begin position="551"/>
        <end position="572"/>
    </location>
</feature>
<comment type="similarity">
    <text evidence="2">Belongs to the major facilitator superfamily. Proton-dependent oligopeptide transporter (POT/PTR) (TC 2.A.17) family.</text>
</comment>
<evidence type="ECO:0000256" key="5">
    <source>
        <dbReference type="ARBA" id="ARBA00023136"/>
    </source>
</evidence>
<evidence type="ECO:0000256" key="4">
    <source>
        <dbReference type="ARBA" id="ARBA00022989"/>
    </source>
</evidence>
<dbReference type="EMBL" id="JAAABM010000005">
    <property type="protein sequence ID" value="KAF7677621.1"/>
    <property type="molecule type" value="Genomic_DNA"/>
</dbReference>
<feature type="transmembrane region" description="Helical" evidence="7">
    <location>
        <begin position="147"/>
        <end position="172"/>
    </location>
</feature>
<reference evidence="8" key="2">
    <citation type="submission" date="2020-08" db="EMBL/GenBank/DDBJ databases">
        <title>Draft Genome Sequence of Cumin Blight Pathogen Alternaria burnsii.</title>
        <authorList>
            <person name="Feng Z."/>
        </authorList>
    </citation>
    <scope>NUCLEOTIDE SEQUENCE</scope>
    <source>
        <strain evidence="8">CBS107.38</strain>
    </source>
</reference>
<evidence type="ECO:0000313" key="9">
    <source>
        <dbReference type="Proteomes" id="UP000596902"/>
    </source>
</evidence>
<keyword evidence="3 7" id="KW-0812">Transmembrane</keyword>
<dbReference type="InterPro" id="IPR036259">
    <property type="entry name" value="MFS_trans_sf"/>
</dbReference>
<dbReference type="PANTHER" id="PTHR11654">
    <property type="entry name" value="OLIGOPEPTIDE TRANSPORTER-RELATED"/>
    <property type="match status" value="1"/>
</dbReference>
<dbReference type="Pfam" id="PF00854">
    <property type="entry name" value="PTR2"/>
    <property type="match status" value="1"/>
</dbReference>
<evidence type="ECO:0000256" key="3">
    <source>
        <dbReference type="ARBA" id="ARBA00022692"/>
    </source>
</evidence>
<dbReference type="SUPFAM" id="SSF103473">
    <property type="entry name" value="MFS general substrate transporter"/>
    <property type="match status" value="2"/>
</dbReference>
<comment type="caution">
    <text evidence="8">The sequence shown here is derived from an EMBL/GenBank/DDBJ whole genome shotgun (WGS) entry which is preliminary data.</text>
</comment>
<evidence type="ECO:0000256" key="2">
    <source>
        <dbReference type="ARBA" id="ARBA00005982"/>
    </source>
</evidence>
<dbReference type="InterPro" id="IPR000109">
    <property type="entry name" value="POT_fam"/>
</dbReference>
<gene>
    <name evidence="8" type="ORF">GT037_004480</name>
</gene>
<feature type="compositionally biased region" description="Polar residues" evidence="6">
    <location>
        <begin position="11"/>
        <end position="20"/>
    </location>
</feature>
<feature type="transmembrane region" description="Helical" evidence="7">
    <location>
        <begin position="39"/>
        <end position="57"/>
    </location>
</feature>
<dbReference type="GO" id="GO:0016020">
    <property type="term" value="C:membrane"/>
    <property type="evidence" value="ECO:0007669"/>
    <property type="project" value="UniProtKB-SubCell"/>
</dbReference>
<feature type="region of interest" description="Disordered" evidence="6">
    <location>
        <begin position="1"/>
        <end position="29"/>
    </location>
</feature>